<evidence type="ECO:0000313" key="13">
    <source>
        <dbReference type="Proteomes" id="UP000001555"/>
    </source>
</evidence>
<dbReference type="HOGENOM" id="CLU_1020418_0_0_1"/>
<evidence type="ECO:0000256" key="9">
    <source>
        <dbReference type="ARBA" id="ARBA00023180"/>
    </source>
</evidence>
<keyword evidence="14" id="KW-1267">Proteomics identification</keyword>
<evidence type="ECO:0000256" key="4">
    <source>
        <dbReference type="ARBA" id="ARBA00022692"/>
    </source>
</evidence>
<evidence type="ECO:0000256" key="7">
    <source>
        <dbReference type="ARBA" id="ARBA00023034"/>
    </source>
</evidence>
<dbReference type="STRING" id="6945.B7PL23"/>
<dbReference type="VEuPathDB" id="VectorBase:ISCP_032084"/>
<reference evidence="11 13" key="1">
    <citation type="submission" date="2008-03" db="EMBL/GenBank/DDBJ databases">
        <title>Annotation of Ixodes scapularis.</title>
        <authorList>
            <consortium name="Ixodes scapularis Genome Project Consortium"/>
            <person name="Caler E."/>
            <person name="Hannick L.I."/>
            <person name="Bidwell S."/>
            <person name="Joardar V."/>
            <person name="Thiagarajan M."/>
            <person name="Amedeo P."/>
            <person name="Galinsky K.J."/>
            <person name="Schobel S."/>
            <person name="Inman J."/>
            <person name="Hostetler J."/>
            <person name="Miller J."/>
            <person name="Hammond M."/>
            <person name="Megy K."/>
            <person name="Lawson D."/>
            <person name="Kodira C."/>
            <person name="Sutton G."/>
            <person name="Meyer J."/>
            <person name="Hill C.A."/>
            <person name="Birren B."/>
            <person name="Nene V."/>
            <person name="Collins F."/>
            <person name="Alarcon-Chaidez F."/>
            <person name="Wikel S."/>
            <person name="Strausberg R."/>
        </authorList>
    </citation>
    <scope>NUCLEOTIDE SEQUENCE [LARGE SCALE GENOMIC DNA]</scope>
    <source>
        <strain evidence="13">Wikel</strain>
        <strain evidence="11">Wikel colony</strain>
    </source>
</reference>
<dbReference type="VEuPathDB" id="VectorBase:ISCI006826"/>
<comment type="subcellular location">
    <subcellularLocation>
        <location evidence="1">Golgi apparatus membrane</location>
        <topology evidence="1">Single-pass type II membrane protein</topology>
    </subcellularLocation>
</comment>
<dbReference type="EMBL" id="ABJB010100093">
    <property type="status" value="NOT_ANNOTATED_CDS"/>
    <property type="molecule type" value="Genomic_DNA"/>
</dbReference>
<evidence type="ECO:0000313" key="11">
    <source>
        <dbReference type="EMBL" id="EEC07295.1"/>
    </source>
</evidence>
<dbReference type="InterPro" id="IPR007734">
    <property type="entry name" value="Heparan_SO4_2-O-STrfase"/>
</dbReference>
<dbReference type="EnsemblMetazoa" id="ISCW006826-RA">
    <property type="protein sequence ID" value="ISCW006826-PA"/>
    <property type="gene ID" value="ISCW006826"/>
</dbReference>
<dbReference type="GO" id="GO:0000139">
    <property type="term" value="C:Golgi membrane"/>
    <property type="evidence" value="ECO:0007669"/>
    <property type="project" value="UniProtKB-SubCell"/>
</dbReference>
<keyword evidence="8 10" id="KW-0472">Membrane</keyword>
<feature type="transmembrane region" description="Helical" evidence="10">
    <location>
        <begin position="12"/>
        <end position="32"/>
    </location>
</feature>
<gene>
    <name evidence="11" type="ORF">IscW_ISCW006826</name>
</gene>
<dbReference type="EMBL" id="ABJB010972865">
    <property type="status" value="NOT_ANNOTATED_CDS"/>
    <property type="molecule type" value="Genomic_DNA"/>
</dbReference>
<dbReference type="EMBL" id="ABJB011032323">
    <property type="status" value="NOT_ANNOTATED_CDS"/>
    <property type="molecule type" value="Genomic_DNA"/>
</dbReference>
<evidence type="ECO:0007829" key="14">
    <source>
        <dbReference type="PeptideAtlas" id="B7PL23"/>
    </source>
</evidence>
<dbReference type="InParanoid" id="B7PL23"/>
<dbReference type="EMBL" id="ABJB010545971">
    <property type="status" value="NOT_ANNOTATED_CDS"/>
    <property type="molecule type" value="Genomic_DNA"/>
</dbReference>
<reference evidence="12" key="2">
    <citation type="submission" date="2020-05" db="UniProtKB">
        <authorList>
            <consortium name="EnsemblMetazoa"/>
        </authorList>
    </citation>
    <scope>IDENTIFICATION</scope>
    <source>
        <strain evidence="12">wikel</strain>
    </source>
</reference>
<keyword evidence="7" id="KW-0333">Golgi apparatus</keyword>
<evidence type="ECO:0000256" key="2">
    <source>
        <dbReference type="ARBA" id="ARBA00010569"/>
    </source>
</evidence>
<dbReference type="EMBL" id="ABJB010439271">
    <property type="status" value="NOT_ANNOTATED_CDS"/>
    <property type="molecule type" value="Genomic_DNA"/>
</dbReference>
<keyword evidence="6 10" id="KW-1133">Transmembrane helix</keyword>
<proteinExistence type="evidence at protein level"/>
<evidence type="ECO:0000313" key="12">
    <source>
        <dbReference type="EnsemblMetazoa" id="ISCW006826-PA"/>
    </source>
</evidence>
<evidence type="ECO:0000256" key="8">
    <source>
        <dbReference type="ARBA" id="ARBA00023136"/>
    </source>
</evidence>
<dbReference type="PANTHER" id="PTHR12129">
    <property type="entry name" value="HEPARAN SULFATE 2-O-SULFOTRANSFERASE"/>
    <property type="match status" value="1"/>
</dbReference>
<dbReference type="EMBL" id="DS737343">
    <property type="protein sequence ID" value="EEC07295.1"/>
    <property type="molecule type" value="Genomic_DNA"/>
</dbReference>
<dbReference type="Gene3D" id="3.40.50.300">
    <property type="entry name" value="P-loop containing nucleotide triphosphate hydrolases"/>
    <property type="match status" value="2"/>
</dbReference>
<dbReference type="InterPro" id="IPR027417">
    <property type="entry name" value="P-loop_NTPase"/>
</dbReference>
<dbReference type="AlphaFoldDB" id="B7PL23"/>
<dbReference type="PaxDb" id="6945-B7PL23"/>
<dbReference type="OrthoDB" id="10019582at2759"/>
<evidence type="ECO:0000256" key="3">
    <source>
        <dbReference type="ARBA" id="ARBA00022679"/>
    </source>
</evidence>
<keyword evidence="4 10" id="KW-0812">Transmembrane</keyword>
<keyword evidence="13" id="KW-1185">Reference proteome</keyword>
<protein>
    <submittedName>
        <fullName evidence="11 12">Heparan sulfate 2-O-sulfotransferase, putative</fullName>
    </submittedName>
</protein>
<name>B7PL23_IXOSC</name>
<evidence type="ECO:0000256" key="6">
    <source>
        <dbReference type="ARBA" id="ARBA00022989"/>
    </source>
</evidence>
<evidence type="ECO:0000256" key="5">
    <source>
        <dbReference type="ARBA" id="ARBA00022968"/>
    </source>
</evidence>
<keyword evidence="3 11" id="KW-0808">Transferase</keyword>
<dbReference type="SUPFAM" id="SSF52540">
    <property type="entry name" value="P-loop containing nucleoside triphosphate hydrolases"/>
    <property type="match status" value="1"/>
</dbReference>
<dbReference type="VEuPathDB" id="VectorBase:ISCW006826"/>
<accession>B7PL23</accession>
<dbReference type="PANTHER" id="PTHR12129:SF15">
    <property type="entry name" value="URONYL 2-SULFOTRANSFERASE"/>
    <property type="match status" value="1"/>
</dbReference>
<organism>
    <name type="scientific">Ixodes scapularis</name>
    <name type="common">Black-legged tick</name>
    <name type="synonym">Deer tick</name>
    <dbReference type="NCBI Taxonomy" id="6945"/>
    <lineage>
        <taxon>Eukaryota</taxon>
        <taxon>Metazoa</taxon>
        <taxon>Ecdysozoa</taxon>
        <taxon>Arthropoda</taxon>
        <taxon>Chelicerata</taxon>
        <taxon>Arachnida</taxon>
        <taxon>Acari</taxon>
        <taxon>Parasitiformes</taxon>
        <taxon>Ixodida</taxon>
        <taxon>Ixodoidea</taxon>
        <taxon>Ixodidae</taxon>
        <taxon>Ixodinae</taxon>
        <taxon>Ixodes</taxon>
    </lineage>
</organism>
<dbReference type="Proteomes" id="UP000001555">
    <property type="component" value="Unassembled WGS sequence"/>
</dbReference>
<dbReference type="Pfam" id="PF03567">
    <property type="entry name" value="Sulfotransfer_2"/>
    <property type="match status" value="1"/>
</dbReference>
<evidence type="ECO:0000256" key="1">
    <source>
        <dbReference type="ARBA" id="ARBA00004323"/>
    </source>
</evidence>
<dbReference type="GO" id="GO:0008146">
    <property type="term" value="F:sulfotransferase activity"/>
    <property type="evidence" value="ECO:0000318"/>
    <property type="project" value="GO_Central"/>
</dbReference>
<keyword evidence="5" id="KW-0735">Signal-anchor</keyword>
<dbReference type="EMBL" id="ABJB011122480">
    <property type="status" value="NOT_ANNOTATED_CDS"/>
    <property type="molecule type" value="Genomic_DNA"/>
</dbReference>
<evidence type="ECO:0000256" key="10">
    <source>
        <dbReference type="SAM" id="Phobius"/>
    </source>
</evidence>
<keyword evidence="9" id="KW-0325">Glycoprotein</keyword>
<dbReference type="InterPro" id="IPR005331">
    <property type="entry name" value="Sulfotransferase"/>
</dbReference>
<sequence>MDAEERFSGHRLKRTLHCVIAVLLGASLLWFFSGRQEVRDAVPPPPCPQRPAAERAASARLLYNRVPKCGSTTLVHLLRRLSKSNGFSHVHSKTYNQRLLSPEQQAQFVRDMSAAPAPYSHDRHIYFVDFGQFGRPSPAYVNVIRDPVDRLVSSFYYRRATHRSLMMPYFCGHDVRCTTVGDPWALRTAMEHVDRHFVVVGVLEDMNATLALLERRLPAFFRGALQLYRQFVEKDRHRGQQVVRQCSFSSAELKSLPQLLKGSTEGRVSRYYR</sequence>
<comment type="similarity">
    <text evidence="2">Belongs to the sulfotransferase 3 family.</text>
</comment>